<name>A0A6I4UEC8_9SPHN</name>
<proteinExistence type="predicted"/>
<dbReference type="RefSeq" id="WP_160759409.1">
    <property type="nucleotide sequence ID" value="NZ_BAAADZ010000002.1"/>
</dbReference>
<accession>A0A6I4UEC8</accession>
<dbReference type="Proteomes" id="UP000548685">
    <property type="component" value="Unassembled WGS sequence"/>
</dbReference>
<gene>
    <name evidence="1" type="ORF">FHS52_001055</name>
    <name evidence="2" type="ORF">GRI59_01370</name>
</gene>
<comment type="caution">
    <text evidence="2">The sequence shown here is derived from an EMBL/GenBank/DDBJ whole genome shotgun (WGS) entry which is preliminary data.</text>
</comment>
<evidence type="ECO:0000313" key="3">
    <source>
        <dbReference type="Proteomes" id="UP000430021"/>
    </source>
</evidence>
<dbReference type="Proteomes" id="UP000430021">
    <property type="component" value="Unassembled WGS sequence"/>
</dbReference>
<reference evidence="2 3" key="1">
    <citation type="submission" date="2019-12" db="EMBL/GenBank/DDBJ databases">
        <title>Genomic-based taxomic classification of the family Erythrobacteraceae.</title>
        <authorList>
            <person name="Xu L."/>
        </authorList>
    </citation>
    <scope>NUCLEOTIDE SEQUENCE [LARGE SCALE GENOMIC DNA]</scope>
    <source>
        <strain evidence="2 3">JCM 10282</strain>
    </source>
</reference>
<evidence type="ECO:0000313" key="4">
    <source>
        <dbReference type="Proteomes" id="UP000548685"/>
    </source>
</evidence>
<dbReference type="AlphaFoldDB" id="A0A6I4UEC8"/>
<sequence>MAPCNARQAQSHCPLRQSAAGAGLAARAQFTPVQVADYITLRLLAPTR</sequence>
<dbReference type="EMBL" id="WTYB01000001">
    <property type="protein sequence ID" value="MXP37260.1"/>
    <property type="molecule type" value="Genomic_DNA"/>
</dbReference>
<evidence type="ECO:0000313" key="2">
    <source>
        <dbReference type="EMBL" id="MXP37260.1"/>
    </source>
</evidence>
<evidence type="ECO:0000313" key="1">
    <source>
        <dbReference type="EMBL" id="MBB3775112.1"/>
    </source>
</evidence>
<dbReference type="EMBL" id="JACICE010000001">
    <property type="protein sequence ID" value="MBB3775112.1"/>
    <property type="molecule type" value="Genomic_DNA"/>
</dbReference>
<organism evidence="2 3">
    <name type="scientific">Erythrobacter ramosus</name>
    <dbReference type="NCBI Taxonomy" id="35811"/>
    <lineage>
        <taxon>Bacteria</taxon>
        <taxon>Pseudomonadati</taxon>
        <taxon>Pseudomonadota</taxon>
        <taxon>Alphaproteobacteria</taxon>
        <taxon>Sphingomonadales</taxon>
        <taxon>Erythrobacteraceae</taxon>
        <taxon>Erythrobacter/Porphyrobacter group</taxon>
        <taxon>Erythrobacter</taxon>
    </lineage>
</organism>
<reference evidence="1 4" key="2">
    <citation type="submission" date="2020-08" db="EMBL/GenBank/DDBJ databases">
        <title>Genomic Encyclopedia of Type Strains, Phase IV (KMG-IV): sequencing the most valuable type-strain genomes for metagenomic binning, comparative biology and taxonomic classification.</title>
        <authorList>
            <person name="Goeker M."/>
        </authorList>
    </citation>
    <scope>NUCLEOTIDE SEQUENCE [LARGE SCALE GENOMIC DNA]</scope>
    <source>
        <strain evidence="1 4">DSM 8510</strain>
    </source>
</reference>
<protein>
    <submittedName>
        <fullName evidence="2">Uncharacterized protein</fullName>
    </submittedName>
</protein>
<keyword evidence="4" id="KW-1185">Reference proteome</keyword>